<sequence>MLPESIMTGISHAPMWPQLPEPLGNWVSVVLFCGSMTTGAGLYYMMWALIFSVLITLTALIRTLSLQLQVAASKREVIDVIKYHQRVKDLSQNFEMFFATHLMHLLASSFLVPLTCTIKMNQHGSLKDLQQSFVLVILAASRPCKLSVRAFGRLDLENAGNAVQCWYSFVNVLLKVTQQTKN</sequence>
<dbReference type="GeneID" id="127750730"/>
<evidence type="ECO:0000256" key="1">
    <source>
        <dbReference type="SAM" id="Phobius"/>
    </source>
</evidence>
<feature type="transmembrane region" description="Helical" evidence="1">
    <location>
        <begin position="44"/>
        <end position="65"/>
    </location>
</feature>
<evidence type="ECO:0000313" key="2">
    <source>
        <dbReference type="Proteomes" id="UP000504606"/>
    </source>
</evidence>
<evidence type="ECO:0000313" key="3">
    <source>
        <dbReference type="RefSeq" id="XP_052129058.1"/>
    </source>
</evidence>
<protein>
    <submittedName>
        <fullName evidence="3">Uncharacterized protein LOC127750730</fullName>
    </submittedName>
</protein>
<reference evidence="3" key="1">
    <citation type="submission" date="2025-08" db="UniProtKB">
        <authorList>
            <consortium name="RefSeq"/>
        </authorList>
    </citation>
    <scope>IDENTIFICATION</scope>
    <source>
        <tissue evidence="3">Whole organism</tissue>
    </source>
</reference>
<dbReference type="Proteomes" id="UP000504606">
    <property type="component" value="Unplaced"/>
</dbReference>
<keyword evidence="2" id="KW-1185">Reference proteome</keyword>
<organism evidence="2 3">
    <name type="scientific">Frankliniella occidentalis</name>
    <name type="common">Western flower thrips</name>
    <name type="synonym">Euthrips occidentalis</name>
    <dbReference type="NCBI Taxonomy" id="133901"/>
    <lineage>
        <taxon>Eukaryota</taxon>
        <taxon>Metazoa</taxon>
        <taxon>Ecdysozoa</taxon>
        <taxon>Arthropoda</taxon>
        <taxon>Hexapoda</taxon>
        <taxon>Insecta</taxon>
        <taxon>Pterygota</taxon>
        <taxon>Neoptera</taxon>
        <taxon>Paraneoptera</taxon>
        <taxon>Thysanoptera</taxon>
        <taxon>Terebrantia</taxon>
        <taxon>Thripoidea</taxon>
        <taxon>Thripidae</taxon>
        <taxon>Frankliniella</taxon>
    </lineage>
</organism>
<name>A0A9C6XS44_FRAOC</name>
<keyword evidence="1" id="KW-0812">Transmembrane</keyword>
<dbReference type="KEGG" id="foc:127750730"/>
<proteinExistence type="predicted"/>
<gene>
    <name evidence="3" type="primary">LOC127750730</name>
</gene>
<dbReference type="AlphaFoldDB" id="A0A9C6XS44"/>
<keyword evidence="1" id="KW-0472">Membrane</keyword>
<dbReference type="RefSeq" id="XP_052129058.1">
    <property type="nucleotide sequence ID" value="XM_052273098.1"/>
</dbReference>
<keyword evidence="1" id="KW-1133">Transmembrane helix</keyword>
<accession>A0A9C6XS44</accession>